<keyword evidence="4" id="KW-1185">Reference proteome</keyword>
<dbReference type="Gene3D" id="3.30.70.360">
    <property type="match status" value="1"/>
</dbReference>
<dbReference type="InterPro" id="IPR017439">
    <property type="entry name" value="Amidohydrolase"/>
</dbReference>
<dbReference type="PIRSF" id="PIRSF037226">
    <property type="entry name" value="Amidohydrolase_ACY1L2_prd"/>
    <property type="match status" value="1"/>
</dbReference>
<dbReference type="PANTHER" id="PTHR30575">
    <property type="entry name" value="PEPTIDASE M20"/>
    <property type="match status" value="1"/>
</dbReference>
<dbReference type="Proteomes" id="UP001499954">
    <property type="component" value="Unassembled WGS sequence"/>
</dbReference>
<dbReference type="InterPro" id="IPR052030">
    <property type="entry name" value="Peptidase_M20/M20A_hydrolases"/>
</dbReference>
<dbReference type="InterPro" id="IPR017144">
    <property type="entry name" value="Xaa-Arg_dipeptidase"/>
</dbReference>
<dbReference type="Pfam" id="PF07687">
    <property type="entry name" value="M20_dimer"/>
    <property type="match status" value="1"/>
</dbReference>
<feature type="domain" description="Peptidase M20 dimerisation" evidence="2">
    <location>
        <begin position="191"/>
        <end position="279"/>
    </location>
</feature>
<dbReference type="Pfam" id="PF01546">
    <property type="entry name" value="Peptidase_M20"/>
    <property type="match status" value="1"/>
</dbReference>
<dbReference type="NCBIfam" id="TIGR01891">
    <property type="entry name" value="amidohydrolases"/>
    <property type="match status" value="1"/>
</dbReference>
<evidence type="ECO:0000256" key="1">
    <source>
        <dbReference type="PIRNR" id="PIRNR037226"/>
    </source>
</evidence>
<dbReference type="InterPro" id="IPR011650">
    <property type="entry name" value="Peptidase_M20_dimer"/>
</dbReference>
<dbReference type="SUPFAM" id="SSF53187">
    <property type="entry name" value="Zn-dependent exopeptidases"/>
    <property type="match status" value="1"/>
</dbReference>
<comment type="caution">
    <text evidence="3">The sequence shown here is derived from an EMBL/GenBank/DDBJ whole genome shotgun (WGS) entry which is preliminary data.</text>
</comment>
<gene>
    <name evidence="3" type="ORF">GCM10009717_28670</name>
</gene>
<dbReference type="EMBL" id="BAAAMK010000005">
    <property type="protein sequence ID" value="GAA1960182.1"/>
    <property type="molecule type" value="Genomic_DNA"/>
</dbReference>
<evidence type="ECO:0000313" key="4">
    <source>
        <dbReference type="Proteomes" id="UP001499954"/>
    </source>
</evidence>
<evidence type="ECO:0000313" key="3">
    <source>
        <dbReference type="EMBL" id="GAA1960182.1"/>
    </source>
</evidence>
<evidence type="ECO:0000259" key="2">
    <source>
        <dbReference type="Pfam" id="PF07687"/>
    </source>
</evidence>
<reference evidence="4" key="1">
    <citation type="journal article" date="2019" name="Int. J. Syst. Evol. Microbiol.">
        <title>The Global Catalogue of Microorganisms (GCM) 10K type strain sequencing project: providing services to taxonomists for standard genome sequencing and annotation.</title>
        <authorList>
            <consortium name="The Broad Institute Genomics Platform"/>
            <consortium name="The Broad Institute Genome Sequencing Center for Infectious Disease"/>
            <person name="Wu L."/>
            <person name="Ma J."/>
        </authorList>
    </citation>
    <scope>NUCLEOTIDE SEQUENCE [LARGE SCALE GENOMIC DNA]</scope>
    <source>
        <strain evidence="4">JCM 13584</strain>
    </source>
</reference>
<proteinExistence type="inferred from homology"/>
<sequence>MTITAPTAAGTAAALRTNAELEASVTAAIEARRDELVSLSHAIGEDPELAFEEHRAAERVAVALEANGFEVERGAYGLPTAVEGVYGSGDVTVAFVSEYDALPGVGHGCGHNLIAAAGVGAAIGLRAVADELGIRVKLLGSPAEELGGGKILMLREGAWNDTTFSLMVHGGGADQYRTAPMTTMALERIIVRFTGLPAHAAAGPHEGVNAGDAATITQVALGLLRQQLKRGTVLSSFVRNAGEAANIIPAHAELEIEMRAANAEDWAVVRRRVRECLAGAAQASGCTLEIELPELPYGVLKQDERLAEHFDDVLRELGYELRDLPHDAPSGSTDMADVSQYLPAIHPMIAIRGIDAATPGHSPEYAAIALTPAADRALLDGAIGLAVAAARVAANPEHRAELVAAQAARAPYAWED</sequence>
<dbReference type="RefSeq" id="WP_157416574.1">
    <property type="nucleotide sequence ID" value="NZ_BAAAMK010000005.1"/>
</dbReference>
<protein>
    <recommendedName>
        <fullName evidence="1">Peptidase M20 domain-containing protein 2</fullName>
    </recommendedName>
</protein>
<comment type="similarity">
    <text evidence="1">Belongs to the peptidase M20A family.</text>
</comment>
<organism evidence="3 4">
    <name type="scientific">Agromyces allii</name>
    <dbReference type="NCBI Taxonomy" id="393607"/>
    <lineage>
        <taxon>Bacteria</taxon>
        <taxon>Bacillati</taxon>
        <taxon>Actinomycetota</taxon>
        <taxon>Actinomycetes</taxon>
        <taxon>Micrococcales</taxon>
        <taxon>Microbacteriaceae</taxon>
        <taxon>Agromyces</taxon>
    </lineage>
</organism>
<dbReference type="SUPFAM" id="SSF55031">
    <property type="entry name" value="Bacterial exopeptidase dimerisation domain"/>
    <property type="match status" value="1"/>
</dbReference>
<dbReference type="Gene3D" id="3.40.630.10">
    <property type="entry name" value="Zn peptidases"/>
    <property type="match status" value="1"/>
</dbReference>
<dbReference type="InterPro" id="IPR002933">
    <property type="entry name" value="Peptidase_M20"/>
</dbReference>
<name>A0ABP5C9N6_9MICO</name>
<dbReference type="InterPro" id="IPR036264">
    <property type="entry name" value="Bact_exopeptidase_dim_dom"/>
</dbReference>
<accession>A0ABP5C9N6</accession>
<dbReference type="PANTHER" id="PTHR30575:SF0">
    <property type="entry name" value="XAA-ARG DIPEPTIDASE"/>
    <property type="match status" value="1"/>
</dbReference>